<dbReference type="AlphaFoldDB" id="A0A345U9U3"/>
<dbReference type="GeneID" id="37623841"/>
<accession>A0A345U9U3</accession>
<keyword evidence="1" id="KW-0150">Chloroplast</keyword>
<evidence type="ECO:0000313" key="1">
    <source>
        <dbReference type="EMBL" id="AXI97229.1"/>
    </source>
</evidence>
<dbReference type="EMBL" id="MH396014">
    <property type="protein sequence ID" value="AXI97229.1"/>
    <property type="molecule type" value="Genomic_DNA"/>
</dbReference>
<name>A0A345U9U3_9FLOR</name>
<gene>
    <name evidence="1" type="primary">orf640</name>
</gene>
<organism evidence="1">
    <name type="scientific">Gracilariopsis longissima</name>
    <dbReference type="NCBI Taxonomy" id="172976"/>
    <lineage>
        <taxon>Eukaryota</taxon>
        <taxon>Rhodophyta</taxon>
        <taxon>Florideophyceae</taxon>
        <taxon>Rhodymeniophycidae</taxon>
        <taxon>Gracilariales</taxon>
        <taxon>Gracilariaceae</taxon>
        <taxon>Gracilariopsis</taxon>
    </lineage>
</organism>
<protein>
    <submittedName>
        <fullName evidence="1">Uncharacterized protein</fullName>
    </submittedName>
</protein>
<proteinExistence type="predicted"/>
<reference evidence="1" key="1">
    <citation type="submission" date="2018-05" db="EMBL/GenBank/DDBJ databases">
        <title>Organellar genomes of Gracilariaceae.</title>
        <authorList>
            <person name="Iha C."/>
            <person name="Oliveira M.C."/>
        </authorList>
    </citation>
    <scope>NUCLEOTIDE SEQUENCE</scope>
</reference>
<dbReference type="RefSeq" id="YP_009511352.1">
    <property type="nucleotide sequence ID" value="NC_039143.1"/>
</dbReference>
<geneLocation type="chloroplast" evidence="1"/>
<sequence length="165" mass="20417">MKYKKKIDFLLISLEAINIYNLDLYYINVDYKIENNVSLEDLFYIRCGNLLRHPYINKLYNFETSIILIYRIYKLVNHHTIRKNIHNIFIDIYNKNKSPIMRQYLKRFKYIYYKTQNYYNTRSKLCCNDQYINEVAILNLYIIRKIIYQDGIYFFIKYLKLSTNM</sequence>
<keyword evidence="1" id="KW-0934">Plastid</keyword>